<reference evidence="2 3" key="2">
    <citation type="journal article" date="2016" name="Genome Announc.">
        <title>Draft Genome Sequence of Oceanobacillus picturae Heshi-B3, Isolated from Fermented Rice Bran in a Traditional Japanese Seafood Dish.</title>
        <authorList>
            <person name="Akuzawa S."/>
            <person name="Nagaoka J."/>
            <person name="Kanekatsu M."/>
            <person name="Kanesaki Y."/>
            <person name="Suzuki T."/>
        </authorList>
    </citation>
    <scope>NUCLEOTIDE SEQUENCE [LARGE SCALE GENOMIC DNA]</scope>
    <source>
        <strain evidence="2 3">Heshi-B3</strain>
    </source>
</reference>
<comment type="caution">
    <text evidence="2">The sequence shown here is derived from an EMBL/GenBank/DDBJ whole genome shotgun (WGS) entry which is preliminary data.</text>
</comment>
<evidence type="ECO:0000313" key="3">
    <source>
        <dbReference type="Proteomes" id="UP000052946"/>
    </source>
</evidence>
<organism evidence="2 3">
    <name type="scientific">Oceanobacillus picturae</name>
    <dbReference type="NCBI Taxonomy" id="171693"/>
    <lineage>
        <taxon>Bacteria</taxon>
        <taxon>Bacillati</taxon>
        <taxon>Bacillota</taxon>
        <taxon>Bacilli</taxon>
        <taxon>Bacillales</taxon>
        <taxon>Bacillaceae</taxon>
        <taxon>Oceanobacillus</taxon>
    </lineage>
</organism>
<name>A0A0U9H5Y4_9BACI</name>
<dbReference type="Proteomes" id="UP000052946">
    <property type="component" value="Unassembled WGS sequence"/>
</dbReference>
<dbReference type="RefSeq" id="WP_058950201.1">
    <property type="nucleotide sequence ID" value="NZ_BBXV01000023.1"/>
</dbReference>
<protein>
    <submittedName>
        <fullName evidence="2">Type IV pilin</fullName>
    </submittedName>
</protein>
<dbReference type="AlphaFoldDB" id="A0A0U9H5Y4"/>
<feature type="transmembrane region" description="Helical" evidence="1">
    <location>
        <begin position="6"/>
        <end position="24"/>
    </location>
</feature>
<evidence type="ECO:0000313" key="2">
    <source>
        <dbReference type="EMBL" id="GAQ18051.1"/>
    </source>
</evidence>
<keyword evidence="1" id="KW-0812">Transmembrane</keyword>
<sequence length="69" mass="8193">MRNNLNIILASILAIITILVFITWPEEPKEEKANAEKKLVITEMSYDKWVWHRQQGGYPVDMTRSEYNR</sequence>
<gene>
    <name evidence="2" type="ORF">OPHB3_1990</name>
</gene>
<keyword evidence="1" id="KW-1133">Transmembrane helix</keyword>
<keyword evidence="1" id="KW-0472">Membrane</keyword>
<dbReference type="EMBL" id="BBXV01000023">
    <property type="protein sequence ID" value="GAQ18051.1"/>
    <property type="molecule type" value="Genomic_DNA"/>
</dbReference>
<proteinExistence type="predicted"/>
<evidence type="ECO:0000256" key="1">
    <source>
        <dbReference type="SAM" id="Phobius"/>
    </source>
</evidence>
<reference evidence="3" key="1">
    <citation type="submission" date="2015-07" db="EMBL/GenBank/DDBJ databases">
        <title>Draft Genome Sequence of Oceanobacillus picturae Heshi-B3 that Was Isolated from Fermented Rice Bran with Aging Salted Mackerel, Which Was Named Heshiko as Traditional Fermented Seafood in Japan.</title>
        <authorList>
            <person name="Akuzawa S."/>
            <person name="Nakagawa J."/>
            <person name="Kanekatsu T."/>
            <person name="Kanesaki Y."/>
            <person name="Suzuki T."/>
        </authorList>
    </citation>
    <scope>NUCLEOTIDE SEQUENCE [LARGE SCALE GENOMIC DNA]</scope>
    <source>
        <strain evidence="3">Heshi-B3</strain>
    </source>
</reference>
<accession>A0A0U9H5Y4</accession>